<dbReference type="Proteomes" id="UP000001052">
    <property type="component" value="Chromosome"/>
</dbReference>
<dbReference type="eggNOG" id="COG0718">
    <property type="taxonomic scope" value="Bacteria"/>
</dbReference>
<organism evidence="4 5">
    <name type="scientific">Desulfohalobium retbaense (strain ATCC 49708 / DSM 5692 / JCM 16813 / HR100)</name>
    <dbReference type="NCBI Taxonomy" id="485915"/>
    <lineage>
        <taxon>Bacteria</taxon>
        <taxon>Pseudomonadati</taxon>
        <taxon>Thermodesulfobacteriota</taxon>
        <taxon>Desulfovibrionia</taxon>
        <taxon>Desulfovibrionales</taxon>
        <taxon>Desulfohalobiaceae</taxon>
        <taxon>Desulfohalobium</taxon>
    </lineage>
</organism>
<dbReference type="HAMAP" id="MF_00274">
    <property type="entry name" value="DNA_YbaB_EbfC"/>
    <property type="match status" value="1"/>
</dbReference>
<evidence type="ECO:0000256" key="2">
    <source>
        <dbReference type="HAMAP-Rule" id="MF_00274"/>
    </source>
</evidence>
<proteinExistence type="inferred from homology"/>
<dbReference type="GO" id="GO:0043590">
    <property type="term" value="C:bacterial nucleoid"/>
    <property type="evidence" value="ECO:0007669"/>
    <property type="project" value="UniProtKB-UniRule"/>
</dbReference>
<keyword evidence="2" id="KW-0963">Cytoplasm</keyword>
<feature type="coiled-coil region" evidence="3">
    <location>
        <begin position="1"/>
        <end position="28"/>
    </location>
</feature>
<dbReference type="EMBL" id="CP001734">
    <property type="protein sequence ID" value="ACV67804.1"/>
    <property type="molecule type" value="Genomic_DNA"/>
</dbReference>
<reference evidence="5" key="1">
    <citation type="submission" date="2009-09" db="EMBL/GenBank/DDBJ databases">
        <title>The complete chromosome of Desulfohalobium retbaense DSM 5692.</title>
        <authorList>
            <consortium name="US DOE Joint Genome Institute (JGI-PGF)"/>
            <person name="Lucas S."/>
            <person name="Copeland A."/>
            <person name="Lapidus A."/>
            <person name="Glavina del Rio T."/>
            <person name="Dalin E."/>
            <person name="Tice H."/>
            <person name="Bruce D."/>
            <person name="Goodwin L."/>
            <person name="Pitluck S."/>
            <person name="Kyrpides N."/>
            <person name="Mavromatis K."/>
            <person name="Ivanova N."/>
            <person name="Mikhailova N."/>
            <person name="Munk A.C."/>
            <person name="Brettin T."/>
            <person name="Detter J.C."/>
            <person name="Han C."/>
            <person name="Tapia R."/>
            <person name="Larimer F."/>
            <person name="Land M."/>
            <person name="Hauser L."/>
            <person name="Markowitz V."/>
            <person name="Cheng J.-F."/>
            <person name="Hugenholtz P."/>
            <person name="Woyke T."/>
            <person name="Wu D."/>
            <person name="Spring S."/>
            <person name="Klenk H.-P."/>
            <person name="Eisen J.A."/>
        </authorList>
    </citation>
    <scope>NUCLEOTIDE SEQUENCE [LARGE SCALE GENOMIC DNA]</scope>
    <source>
        <strain evidence="5">DSM 5692</strain>
    </source>
</reference>
<evidence type="ECO:0000313" key="5">
    <source>
        <dbReference type="Proteomes" id="UP000001052"/>
    </source>
</evidence>
<dbReference type="RefSeq" id="WP_015750962.1">
    <property type="nucleotide sequence ID" value="NC_013223.1"/>
</dbReference>
<dbReference type="PANTHER" id="PTHR33449:SF1">
    <property type="entry name" value="NUCLEOID-ASSOCIATED PROTEIN YBAB"/>
    <property type="match status" value="1"/>
</dbReference>
<reference evidence="4 5" key="2">
    <citation type="journal article" date="2010" name="Stand. Genomic Sci.">
        <title>Complete genome sequence of Desulfohalobium retbaense type strain (HR(100)).</title>
        <authorList>
            <person name="Spring S."/>
            <person name="Nolan M."/>
            <person name="Lapidus A."/>
            <person name="Glavina Del Rio T."/>
            <person name="Copeland A."/>
            <person name="Tice H."/>
            <person name="Cheng J.F."/>
            <person name="Lucas S."/>
            <person name="Land M."/>
            <person name="Chen F."/>
            <person name="Bruce D."/>
            <person name="Goodwin L."/>
            <person name="Pitluck S."/>
            <person name="Ivanova N."/>
            <person name="Mavromatis K."/>
            <person name="Mikhailova N."/>
            <person name="Pati A."/>
            <person name="Chen A."/>
            <person name="Palaniappan K."/>
            <person name="Hauser L."/>
            <person name="Chang Y.J."/>
            <person name="Jeffries C.D."/>
            <person name="Munk C."/>
            <person name="Kiss H."/>
            <person name="Chain P."/>
            <person name="Han C."/>
            <person name="Brettin T."/>
            <person name="Detter J.C."/>
            <person name="Schuler E."/>
            <person name="Goker M."/>
            <person name="Rohde M."/>
            <person name="Bristow J."/>
            <person name="Eisen J.A."/>
            <person name="Markowitz V."/>
            <person name="Hugenholtz P."/>
            <person name="Kyrpides N.C."/>
            <person name="Klenk H.P."/>
        </authorList>
    </citation>
    <scope>NUCLEOTIDE SEQUENCE [LARGE SCALE GENOMIC DNA]</scope>
    <source>
        <strain evidence="4 5">DSM 5692</strain>
    </source>
</reference>
<keyword evidence="5" id="KW-1185">Reference proteome</keyword>
<keyword evidence="3" id="KW-0175">Coiled coil</keyword>
<evidence type="ECO:0000256" key="1">
    <source>
        <dbReference type="ARBA" id="ARBA00023125"/>
    </source>
</evidence>
<dbReference type="NCBIfam" id="TIGR00103">
    <property type="entry name" value="DNA_YbaB_EbfC"/>
    <property type="match status" value="1"/>
</dbReference>
<name>C8X0H9_DESRD</name>
<dbReference type="InterPro" id="IPR004401">
    <property type="entry name" value="YbaB/EbfC"/>
</dbReference>
<sequence>MNDLIRQAQQMQRKMAQIQEEVGNQTVEASAGGGMVTVTVTGNQEVTGIAIDPSVVDPNDVDMLQDLVLSAVNEAMKKAKKLMEDSMSEVTGGMNIPGLF</sequence>
<dbReference type="Gene3D" id="3.30.1310.10">
    <property type="entry name" value="Nucleoid-associated protein YbaB-like domain"/>
    <property type="match status" value="1"/>
</dbReference>
<comment type="subunit">
    <text evidence="2">Homodimer.</text>
</comment>
<comment type="function">
    <text evidence="2">Binds to DNA and alters its conformation. May be involved in regulation of gene expression, nucleoid organization and DNA protection.</text>
</comment>
<dbReference type="AlphaFoldDB" id="C8X0H9"/>
<evidence type="ECO:0000256" key="3">
    <source>
        <dbReference type="SAM" id="Coils"/>
    </source>
</evidence>
<dbReference type="PANTHER" id="PTHR33449">
    <property type="entry name" value="NUCLEOID-ASSOCIATED PROTEIN YBAB"/>
    <property type="match status" value="1"/>
</dbReference>
<dbReference type="Pfam" id="PF02575">
    <property type="entry name" value="YbaB_DNA_bd"/>
    <property type="match status" value="1"/>
</dbReference>
<comment type="similarity">
    <text evidence="2">Belongs to the YbaB/EbfC family.</text>
</comment>
<dbReference type="KEGG" id="drt:Dret_0507"/>
<gene>
    <name evidence="4" type="ordered locus">Dret_0507</name>
</gene>
<accession>C8X0H9</accession>
<dbReference type="PIRSF" id="PIRSF004555">
    <property type="entry name" value="UCP004555"/>
    <property type="match status" value="1"/>
</dbReference>
<dbReference type="GO" id="GO:0003677">
    <property type="term" value="F:DNA binding"/>
    <property type="evidence" value="ECO:0007669"/>
    <property type="project" value="UniProtKB-UniRule"/>
</dbReference>
<dbReference type="SUPFAM" id="SSF82607">
    <property type="entry name" value="YbaB-like"/>
    <property type="match status" value="1"/>
</dbReference>
<dbReference type="GO" id="GO:0005829">
    <property type="term" value="C:cytosol"/>
    <property type="evidence" value="ECO:0007669"/>
    <property type="project" value="TreeGrafter"/>
</dbReference>
<protein>
    <recommendedName>
        <fullName evidence="2">Nucleoid-associated protein Dret_0507</fullName>
    </recommendedName>
</protein>
<keyword evidence="1 2" id="KW-0238">DNA-binding</keyword>
<dbReference type="OrthoDB" id="9803080at2"/>
<dbReference type="HOGENOM" id="CLU_140930_1_0_7"/>
<dbReference type="InterPro" id="IPR036894">
    <property type="entry name" value="YbaB-like_sf"/>
</dbReference>
<comment type="subcellular location">
    <subcellularLocation>
        <location evidence="2">Cytoplasm</location>
        <location evidence="2">Nucleoid</location>
    </subcellularLocation>
</comment>
<dbReference type="STRING" id="485915.Dret_0507"/>
<evidence type="ECO:0000313" key="4">
    <source>
        <dbReference type="EMBL" id="ACV67804.1"/>
    </source>
</evidence>